<gene>
    <name evidence="2" type="ORF">TW77_09200</name>
</gene>
<evidence type="ECO:0008006" key="4">
    <source>
        <dbReference type="Google" id="ProtNLM"/>
    </source>
</evidence>
<dbReference type="RefSeq" id="WP_046004681.1">
    <property type="nucleotide sequence ID" value="NZ_JXYA01000018.1"/>
</dbReference>
<dbReference type="PATRIC" id="fig|43658.5.peg.1943"/>
<feature type="signal peptide" evidence="1">
    <location>
        <begin position="1"/>
        <end position="23"/>
    </location>
</feature>
<dbReference type="OrthoDB" id="6307973at2"/>
<evidence type="ECO:0000256" key="1">
    <source>
        <dbReference type="SAM" id="SignalP"/>
    </source>
</evidence>
<proteinExistence type="predicted"/>
<dbReference type="EMBL" id="JXYA01000018">
    <property type="protein sequence ID" value="KJZ09661.1"/>
    <property type="molecule type" value="Genomic_DNA"/>
</dbReference>
<evidence type="ECO:0000313" key="3">
    <source>
        <dbReference type="Proteomes" id="UP000033452"/>
    </source>
</evidence>
<name>A0A0F4QPS0_9GAMM</name>
<protein>
    <recommendedName>
        <fullName evidence="4">DUF2057 domain-containing protein</fullName>
    </recommendedName>
</protein>
<sequence>MKSIHCTVLFSVFLSLHMVPGWAKSGIVPDKEVIGFANSSVFVASPLDETVQVHSHNTLKLIRTVPITPNLGERLIACQKYQSEQVLVIAMLLEQGKLHFQDDTRLTSVPFPAERLIAGLCGNLDADIAPDTVLLSETKGKYMLHLVRQSDYEDQNSWQSLTLDLAPGNYTLRAEFSLSSAQSITILDDDHQLVQQIFAHQFLPGFKYQKKDFSTSWQQYTGMNRGAAKLLWNAGARSLAKLDLYVRSVSEPIDFHDTKAEKKVGSILTNLSVNQSQQAVRDLTQVYINWKRGSNY</sequence>
<organism evidence="2 3">
    <name type="scientific">Pseudoalteromonas rubra</name>
    <dbReference type="NCBI Taxonomy" id="43658"/>
    <lineage>
        <taxon>Bacteria</taxon>
        <taxon>Pseudomonadati</taxon>
        <taxon>Pseudomonadota</taxon>
        <taxon>Gammaproteobacteria</taxon>
        <taxon>Alteromonadales</taxon>
        <taxon>Pseudoalteromonadaceae</taxon>
        <taxon>Pseudoalteromonas</taxon>
    </lineage>
</organism>
<evidence type="ECO:0000313" key="2">
    <source>
        <dbReference type="EMBL" id="KJZ09661.1"/>
    </source>
</evidence>
<reference evidence="2 3" key="1">
    <citation type="journal article" date="2015" name="BMC Genomics">
        <title>Genome mining reveals unlocked bioactive potential of marine Gram-negative bacteria.</title>
        <authorList>
            <person name="Machado H."/>
            <person name="Sonnenschein E.C."/>
            <person name="Melchiorsen J."/>
            <person name="Gram L."/>
        </authorList>
    </citation>
    <scope>NUCLEOTIDE SEQUENCE [LARGE SCALE GENOMIC DNA]</scope>
    <source>
        <strain evidence="2 3">S2471</strain>
    </source>
</reference>
<keyword evidence="1" id="KW-0732">Signal</keyword>
<comment type="caution">
    <text evidence="2">The sequence shown here is derived from an EMBL/GenBank/DDBJ whole genome shotgun (WGS) entry which is preliminary data.</text>
</comment>
<dbReference type="AlphaFoldDB" id="A0A0F4QPS0"/>
<dbReference type="Proteomes" id="UP000033452">
    <property type="component" value="Unassembled WGS sequence"/>
</dbReference>
<feature type="chain" id="PRO_5002475999" description="DUF2057 domain-containing protein" evidence="1">
    <location>
        <begin position="24"/>
        <end position="296"/>
    </location>
</feature>
<keyword evidence="3" id="KW-1185">Reference proteome</keyword>
<accession>A0A0F4QPS0</accession>